<feature type="transmembrane region" description="Helical" evidence="1">
    <location>
        <begin position="37"/>
        <end position="60"/>
    </location>
</feature>
<accession>A0A255ZW38</accession>
<feature type="transmembrane region" description="Helical" evidence="1">
    <location>
        <begin position="159"/>
        <end position="179"/>
    </location>
</feature>
<keyword evidence="1" id="KW-0812">Transmembrane</keyword>
<evidence type="ECO:0000256" key="1">
    <source>
        <dbReference type="SAM" id="Phobius"/>
    </source>
</evidence>
<feature type="transmembrane region" description="Helical" evidence="1">
    <location>
        <begin position="124"/>
        <end position="152"/>
    </location>
</feature>
<feature type="transmembrane region" description="Helical" evidence="1">
    <location>
        <begin position="12"/>
        <end position="31"/>
    </location>
</feature>
<feature type="transmembrane region" description="Helical" evidence="1">
    <location>
        <begin position="238"/>
        <end position="257"/>
    </location>
</feature>
<proteinExistence type="predicted"/>
<reference evidence="2 3" key="1">
    <citation type="submission" date="2017-07" db="EMBL/GenBank/DDBJ databases">
        <title>Flavobacterium cyanobacteriorum sp. nov., isolated from cyanobacterial aggregates in a eutrophic lake.</title>
        <authorList>
            <person name="Cai H."/>
        </authorList>
    </citation>
    <scope>NUCLEOTIDE SEQUENCE [LARGE SCALE GENOMIC DNA]</scope>
    <source>
        <strain evidence="2 3">TH167</strain>
    </source>
</reference>
<comment type="caution">
    <text evidence="2">The sequence shown here is derived from an EMBL/GenBank/DDBJ whole genome shotgun (WGS) entry which is preliminary data.</text>
</comment>
<dbReference type="AlphaFoldDB" id="A0A255ZW38"/>
<dbReference type="InterPro" id="IPR045625">
    <property type="entry name" value="DUF6427"/>
</dbReference>
<evidence type="ECO:0008006" key="4">
    <source>
        <dbReference type="Google" id="ProtNLM"/>
    </source>
</evidence>
<keyword evidence="3" id="KW-1185">Reference proteome</keyword>
<dbReference type="Pfam" id="PF19992">
    <property type="entry name" value="DUF6427"/>
    <property type="match status" value="1"/>
</dbReference>
<keyword evidence="1" id="KW-1133">Transmembrane helix</keyword>
<feature type="transmembrane region" description="Helical" evidence="1">
    <location>
        <begin position="208"/>
        <end position="226"/>
    </location>
</feature>
<dbReference type="RefSeq" id="WP_094485794.1">
    <property type="nucleotide sequence ID" value="NZ_NOXX01000178.1"/>
</dbReference>
<protein>
    <recommendedName>
        <fullName evidence="4">Beta-carotene 15,15'-monooxygenase</fullName>
    </recommendedName>
</protein>
<dbReference type="Proteomes" id="UP000216035">
    <property type="component" value="Unassembled WGS sequence"/>
</dbReference>
<name>A0A255ZW38_9FLAO</name>
<dbReference type="OrthoDB" id="1439867at2"/>
<sequence>MITTLFSKSRPLNYLIVACLALGSSIMAFQADAKIEVSAVVQQISCSILWLLSLLLINFITKRNSVSKENTFPILFAAVFVLFIPEALRDLNILIAHFFILLALRRLISMQSLLAPKEKIFDAALWISVAALFQFWCVLYLFIVFVSIVLHVSRDYRNWILPYFGVITALIFAGMIHYFSDFNPISYFYTNAVVDLSFDYFQEVSQNAALSAFTAFACILFLAQLLSLSGKPLILHAAYKKVLFSFCIGGLIFVFSTSKANDLLLFTVFPLAVMTASFVEEMTGKWIKEIAVWLLVISAVTFFFWQL</sequence>
<feature type="transmembrane region" description="Helical" evidence="1">
    <location>
        <begin position="72"/>
        <end position="104"/>
    </location>
</feature>
<feature type="transmembrane region" description="Helical" evidence="1">
    <location>
        <begin position="263"/>
        <end position="279"/>
    </location>
</feature>
<dbReference type="EMBL" id="NOXX01000178">
    <property type="protein sequence ID" value="OYQ45609.1"/>
    <property type="molecule type" value="Genomic_DNA"/>
</dbReference>
<keyword evidence="1" id="KW-0472">Membrane</keyword>
<organism evidence="2 3">
    <name type="scientific">Flavobacterium aurantiibacter</name>
    <dbReference type="NCBI Taxonomy" id="2023067"/>
    <lineage>
        <taxon>Bacteria</taxon>
        <taxon>Pseudomonadati</taxon>
        <taxon>Bacteroidota</taxon>
        <taxon>Flavobacteriia</taxon>
        <taxon>Flavobacteriales</taxon>
        <taxon>Flavobacteriaceae</taxon>
        <taxon>Flavobacterium</taxon>
    </lineage>
</organism>
<evidence type="ECO:0000313" key="2">
    <source>
        <dbReference type="EMBL" id="OYQ45609.1"/>
    </source>
</evidence>
<feature type="transmembrane region" description="Helical" evidence="1">
    <location>
        <begin position="286"/>
        <end position="305"/>
    </location>
</feature>
<gene>
    <name evidence="2" type="ORF">CHX27_05675</name>
</gene>
<evidence type="ECO:0000313" key="3">
    <source>
        <dbReference type="Proteomes" id="UP000216035"/>
    </source>
</evidence>